<dbReference type="AlphaFoldDB" id="A0A6A5BPL6"/>
<sequence>MESFQSIALNIHSNSETIMVLNFVDVFQMNFNNRNNYTDQPCMEPYFLSIDLQKIMPNHLDFSNGLFVSEVKEQLYLHSEVPCWFGLTNTGKIAIMIEVERGADFNASFQEKCRKFNIELPETVVLSCDDDDEVVKETPRESSASPSVMSSCESEMIKSTSRKSEKRKELKFEHLTKMKHDTKLLLVKDFLHSPLTPIEYLQKIALKTRNLDGFNFIVGDLSKGLYFYSNKDKERCIYELVQGEYAISSIPGLDTAPEVFECVRKAKKAFLRSVSELSAYDLDEVPVQYDELSKWVKSKQEMVMERRKQMNSSQVLHELFSIVEKEDKHGFEEIHGMDSYLKLHPSLLELLRSMFINHPVFATELNMMILIHDCSIPSEEECIKVFGKKVVQANATHKRRKGVLKPSTSVQNIITPTRVISIESPEKPPPPMFSLDRKKYLCNLYIRKYNQDLLTRVRNGEFKSDEYWESILNGSSSLEDSFYKSIFQYFYIDTNQEL</sequence>
<dbReference type="Pfam" id="PF05742">
    <property type="entry name" value="TANGO2"/>
    <property type="match status" value="1"/>
</dbReference>
<dbReference type="VEuPathDB" id="AmoebaDB:FDP41_004037"/>
<dbReference type="OMA" id="MFINHPV"/>
<protein>
    <submittedName>
        <fullName evidence="1">Uncharacterized protein</fullName>
    </submittedName>
</protein>
<proteinExistence type="predicted"/>
<organism evidence="1 2">
    <name type="scientific">Naegleria fowleri</name>
    <name type="common">Brain eating amoeba</name>
    <dbReference type="NCBI Taxonomy" id="5763"/>
    <lineage>
        <taxon>Eukaryota</taxon>
        <taxon>Discoba</taxon>
        <taxon>Heterolobosea</taxon>
        <taxon>Tetramitia</taxon>
        <taxon>Eutetramitia</taxon>
        <taxon>Vahlkampfiidae</taxon>
        <taxon>Naegleria</taxon>
    </lineage>
</organism>
<dbReference type="InterPro" id="IPR008551">
    <property type="entry name" value="TANGO2"/>
</dbReference>
<dbReference type="GeneID" id="68111255"/>
<dbReference type="OrthoDB" id="10256657at2759"/>
<dbReference type="EMBL" id="VFQX01000036">
    <property type="protein sequence ID" value="KAF0976742.1"/>
    <property type="molecule type" value="Genomic_DNA"/>
</dbReference>
<accession>A0A6A5BPL6</accession>
<gene>
    <name evidence="1" type="ORF">FDP41_004037</name>
</gene>
<reference evidence="1 2" key="1">
    <citation type="journal article" date="2019" name="Sci. Rep.">
        <title>Nanopore sequencing improves the draft genome of the human pathogenic amoeba Naegleria fowleri.</title>
        <authorList>
            <person name="Liechti N."/>
            <person name="Schurch N."/>
            <person name="Bruggmann R."/>
            <person name="Wittwer M."/>
        </authorList>
    </citation>
    <scope>NUCLEOTIDE SEQUENCE [LARGE SCALE GENOMIC DNA]</scope>
    <source>
        <strain evidence="1 2">ATCC 30894</strain>
    </source>
</reference>
<dbReference type="RefSeq" id="XP_044561455.1">
    <property type="nucleotide sequence ID" value="XM_044707408.1"/>
</dbReference>
<name>A0A6A5BPL6_NAEFO</name>
<keyword evidence="2" id="KW-1185">Reference proteome</keyword>
<evidence type="ECO:0000313" key="1">
    <source>
        <dbReference type="EMBL" id="KAF0976742.1"/>
    </source>
</evidence>
<comment type="caution">
    <text evidence="1">The sequence shown here is derived from an EMBL/GenBank/DDBJ whole genome shotgun (WGS) entry which is preliminary data.</text>
</comment>
<dbReference type="VEuPathDB" id="AmoebaDB:NF0125880"/>
<dbReference type="Proteomes" id="UP000444721">
    <property type="component" value="Unassembled WGS sequence"/>
</dbReference>
<dbReference type="VEuPathDB" id="AmoebaDB:NfTy_069500"/>
<evidence type="ECO:0000313" key="2">
    <source>
        <dbReference type="Proteomes" id="UP000444721"/>
    </source>
</evidence>